<sequence length="181" mass="19140">MEPPSPEGLTPDQGVGVVPVDGGEPPAAAPPTTQDLLAQAMSSVQLPVPRVRTAPTNKTYVRMRTSLWVEGVNAVKTAPIGAPQLQATATPGSVDWDLGEKKLHCDDLGTKSGKTCHYVYQRSSAGQQGNSYKITATVQWRITWKCLLPGCNPPGGDLPQQPTTSVPTPLTVSEIQTNTGQ</sequence>
<comment type="caution">
    <text evidence="2">The sequence shown here is derived from an EMBL/GenBank/DDBJ whole genome shotgun (WGS) entry which is preliminary data.</text>
</comment>
<feature type="compositionally biased region" description="Low complexity" evidence="1">
    <location>
        <begin position="158"/>
        <end position="173"/>
    </location>
</feature>
<dbReference type="EMBL" id="SMKU01000435">
    <property type="protein sequence ID" value="TDD64679.1"/>
    <property type="molecule type" value="Genomic_DNA"/>
</dbReference>
<feature type="compositionally biased region" description="Low complexity" evidence="1">
    <location>
        <begin position="10"/>
        <end position="30"/>
    </location>
</feature>
<evidence type="ECO:0000313" key="2">
    <source>
        <dbReference type="EMBL" id="TDD64679.1"/>
    </source>
</evidence>
<accession>A0A4R5A2B4</accession>
<dbReference type="Proteomes" id="UP000294513">
    <property type="component" value="Unassembled WGS sequence"/>
</dbReference>
<dbReference type="AlphaFoldDB" id="A0A4R5A2B4"/>
<evidence type="ECO:0000256" key="1">
    <source>
        <dbReference type="SAM" id="MobiDB-lite"/>
    </source>
</evidence>
<reference evidence="2 3" key="1">
    <citation type="submission" date="2019-03" db="EMBL/GenBank/DDBJ databases">
        <title>Draft genome sequences of novel Actinobacteria.</title>
        <authorList>
            <person name="Sahin N."/>
            <person name="Ay H."/>
            <person name="Saygin H."/>
        </authorList>
    </citation>
    <scope>NUCLEOTIDE SEQUENCE [LARGE SCALE GENOMIC DNA]</scope>
    <source>
        <strain evidence="2 3">H3C3</strain>
    </source>
</reference>
<feature type="region of interest" description="Disordered" evidence="1">
    <location>
        <begin position="155"/>
        <end position="181"/>
    </location>
</feature>
<feature type="region of interest" description="Disordered" evidence="1">
    <location>
        <begin position="1"/>
        <end position="30"/>
    </location>
</feature>
<name>A0A4R5A2B4_9ACTN</name>
<dbReference type="OrthoDB" id="3742379at2"/>
<keyword evidence="3" id="KW-1185">Reference proteome</keyword>
<evidence type="ECO:0000313" key="3">
    <source>
        <dbReference type="Proteomes" id="UP000294513"/>
    </source>
</evidence>
<proteinExistence type="predicted"/>
<gene>
    <name evidence="2" type="ORF">E1298_42190</name>
</gene>
<protein>
    <submittedName>
        <fullName evidence="2">Uncharacterized protein</fullName>
    </submittedName>
</protein>
<organism evidence="2 3">
    <name type="scientific">Actinomadura rubrisoli</name>
    <dbReference type="NCBI Taxonomy" id="2530368"/>
    <lineage>
        <taxon>Bacteria</taxon>
        <taxon>Bacillati</taxon>
        <taxon>Actinomycetota</taxon>
        <taxon>Actinomycetes</taxon>
        <taxon>Streptosporangiales</taxon>
        <taxon>Thermomonosporaceae</taxon>
        <taxon>Actinomadura</taxon>
    </lineage>
</organism>